<feature type="domain" description="Helicase ATP-binding" evidence="9">
    <location>
        <begin position="113"/>
        <end position="305"/>
    </location>
</feature>
<feature type="compositionally biased region" description="Gly residues" evidence="8">
    <location>
        <begin position="643"/>
        <end position="658"/>
    </location>
</feature>
<keyword evidence="4 6" id="KW-0067">ATP-binding</keyword>
<dbReference type="GO" id="GO:0016787">
    <property type="term" value="F:hydrolase activity"/>
    <property type="evidence" value="ECO:0007669"/>
    <property type="project" value="UniProtKB-KW"/>
</dbReference>
<proteinExistence type="inferred from homology"/>
<dbReference type="PROSITE" id="PS00039">
    <property type="entry name" value="DEAD_ATP_HELICASE"/>
    <property type="match status" value="1"/>
</dbReference>
<protein>
    <recommendedName>
        <fullName evidence="7">ATP-dependent RNA helicase</fullName>
        <ecNumber evidence="7">3.6.4.13</ecNumber>
    </recommendedName>
</protein>
<dbReference type="Gene3D" id="3.40.50.300">
    <property type="entry name" value="P-loop containing nucleotide triphosphate hydrolases"/>
    <property type="match status" value="2"/>
</dbReference>
<dbReference type="PROSITE" id="PS51194">
    <property type="entry name" value="HELICASE_CTER"/>
    <property type="match status" value="1"/>
</dbReference>
<keyword evidence="1 6" id="KW-0547">Nucleotide-binding</keyword>
<name>M2V0Z1_COCH5</name>
<comment type="catalytic activity">
    <reaction evidence="7">
        <text>ATP + H2O = ADP + phosphate + H(+)</text>
        <dbReference type="Rhea" id="RHEA:13065"/>
        <dbReference type="ChEBI" id="CHEBI:15377"/>
        <dbReference type="ChEBI" id="CHEBI:15378"/>
        <dbReference type="ChEBI" id="CHEBI:30616"/>
        <dbReference type="ChEBI" id="CHEBI:43474"/>
        <dbReference type="ChEBI" id="CHEBI:456216"/>
        <dbReference type="EC" id="3.6.4.13"/>
    </reaction>
</comment>
<dbReference type="Pfam" id="PF00271">
    <property type="entry name" value="Helicase_C"/>
    <property type="match status" value="1"/>
</dbReference>
<dbReference type="GO" id="GO:0003723">
    <property type="term" value="F:RNA binding"/>
    <property type="evidence" value="ECO:0007669"/>
    <property type="project" value="UniProtKB-UniRule"/>
</dbReference>
<dbReference type="OMA" id="TQREGCH"/>
<organism evidence="11 12">
    <name type="scientific">Cochliobolus heterostrophus (strain C5 / ATCC 48332 / race O)</name>
    <name type="common">Southern corn leaf blight fungus</name>
    <name type="synonym">Bipolaris maydis</name>
    <dbReference type="NCBI Taxonomy" id="701091"/>
    <lineage>
        <taxon>Eukaryota</taxon>
        <taxon>Fungi</taxon>
        <taxon>Dikarya</taxon>
        <taxon>Ascomycota</taxon>
        <taxon>Pezizomycotina</taxon>
        <taxon>Dothideomycetes</taxon>
        <taxon>Pleosporomycetidae</taxon>
        <taxon>Pleosporales</taxon>
        <taxon>Pleosporineae</taxon>
        <taxon>Pleosporaceae</taxon>
        <taxon>Bipolaris</taxon>
    </lineage>
</organism>
<evidence type="ECO:0000256" key="5">
    <source>
        <dbReference type="ARBA" id="ARBA00022884"/>
    </source>
</evidence>
<evidence type="ECO:0000256" key="6">
    <source>
        <dbReference type="RuleBase" id="RU000492"/>
    </source>
</evidence>
<dbReference type="AlphaFoldDB" id="M2V0Z1"/>
<dbReference type="InterPro" id="IPR014001">
    <property type="entry name" value="Helicase_ATP-bd"/>
</dbReference>
<keyword evidence="2 6" id="KW-0378">Hydrolase</keyword>
<dbReference type="GO" id="GO:0003724">
    <property type="term" value="F:RNA helicase activity"/>
    <property type="evidence" value="ECO:0007669"/>
    <property type="project" value="UniProtKB-EC"/>
</dbReference>
<feature type="compositionally biased region" description="Basic and acidic residues" evidence="8">
    <location>
        <begin position="680"/>
        <end position="690"/>
    </location>
</feature>
<dbReference type="PROSITE" id="PS51192">
    <property type="entry name" value="HELICASE_ATP_BIND_1"/>
    <property type="match status" value="1"/>
</dbReference>
<evidence type="ECO:0000256" key="7">
    <source>
        <dbReference type="RuleBase" id="RU365068"/>
    </source>
</evidence>
<keyword evidence="12" id="KW-1185">Reference proteome</keyword>
<evidence type="ECO:0000259" key="9">
    <source>
        <dbReference type="PROSITE" id="PS51192"/>
    </source>
</evidence>
<dbReference type="EMBL" id="KB445573">
    <property type="protein sequence ID" value="EMD93637.1"/>
    <property type="molecule type" value="Genomic_DNA"/>
</dbReference>
<reference evidence="11 12" key="1">
    <citation type="journal article" date="2012" name="PLoS Pathog.">
        <title>Diverse lifestyles and strategies of plant pathogenesis encoded in the genomes of eighteen Dothideomycetes fungi.</title>
        <authorList>
            <person name="Ohm R.A."/>
            <person name="Feau N."/>
            <person name="Henrissat B."/>
            <person name="Schoch C.L."/>
            <person name="Horwitz B.A."/>
            <person name="Barry K.W."/>
            <person name="Condon B.J."/>
            <person name="Copeland A.C."/>
            <person name="Dhillon B."/>
            <person name="Glaser F."/>
            <person name="Hesse C.N."/>
            <person name="Kosti I."/>
            <person name="LaButti K."/>
            <person name="Lindquist E.A."/>
            <person name="Lucas S."/>
            <person name="Salamov A.A."/>
            <person name="Bradshaw R.E."/>
            <person name="Ciuffetti L."/>
            <person name="Hamelin R.C."/>
            <person name="Kema G.H.J."/>
            <person name="Lawrence C."/>
            <person name="Scott J.A."/>
            <person name="Spatafora J.W."/>
            <person name="Turgeon B.G."/>
            <person name="de Wit P.J.G.M."/>
            <person name="Zhong S."/>
            <person name="Goodwin S.B."/>
            <person name="Grigoriev I.V."/>
        </authorList>
    </citation>
    <scope>NUCLEOTIDE SEQUENCE [LARGE SCALE GENOMIC DNA]</scope>
    <source>
        <strain evidence="12">C5 / ATCC 48332 / race O</strain>
    </source>
</reference>
<feature type="compositionally biased region" description="Gly residues" evidence="8">
    <location>
        <begin position="581"/>
        <end position="598"/>
    </location>
</feature>
<dbReference type="SMART" id="SM00490">
    <property type="entry name" value="HELICc"/>
    <property type="match status" value="1"/>
</dbReference>
<dbReference type="HOGENOM" id="CLU_003041_26_6_1"/>
<keyword evidence="5 7" id="KW-0694">RNA-binding</keyword>
<reference evidence="12" key="2">
    <citation type="journal article" date="2013" name="PLoS Genet.">
        <title>Comparative genome structure, secondary metabolite, and effector coding capacity across Cochliobolus pathogens.</title>
        <authorList>
            <person name="Condon B.J."/>
            <person name="Leng Y."/>
            <person name="Wu D."/>
            <person name="Bushley K.E."/>
            <person name="Ohm R.A."/>
            <person name="Otillar R."/>
            <person name="Martin J."/>
            <person name="Schackwitz W."/>
            <person name="Grimwood J."/>
            <person name="MohdZainudin N."/>
            <person name="Xue C."/>
            <person name="Wang R."/>
            <person name="Manning V.A."/>
            <person name="Dhillon B."/>
            <person name="Tu Z.J."/>
            <person name="Steffenson B.J."/>
            <person name="Salamov A."/>
            <person name="Sun H."/>
            <person name="Lowry S."/>
            <person name="LaButti K."/>
            <person name="Han J."/>
            <person name="Copeland A."/>
            <person name="Lindquist E."/>
            <person name="Barry K."/>
            <person name="Schmutz J."/>
            <person name="Baker S.E."/>
            <person name="Ciuffetti L.M."/>
            <person name="Grigoriev I.V."/>
            <person name="Zhong S."/>
            <person name="Turgeon B.G."/>
        </authorList>
    </citation>
    <scope>NUCLEOTIDE SEQUENCE [LARGE SCALE GENOMIC DNA]</scope>
    <source>
        <strain evidence="12">C5 / ATCC 48332 / race O</strain>
    </source>
</reference>
<keyword evidence="3 6" id="KW-0347">Helicase</keyword>
<dbReference type="STRING" id="701091.M2V0Z1"/>
<evidence type="ECO:0000256" key="2">
    <source>
        <dbReference type="ARBA" id="ARBA00022801"/>
    </source>
</evidence>
<dbReference type="PANTHER" id="PTHR24031">
    <property type="entry name" value="RNA HELICASE"/>
    <property type="match status" value="1"/>
</dbReference>
<evidence type="ECO:0000256" key="3">
    <source>
        <dbReference type="ARBA" id="ARBA00022806"/>
    </source>
</evidence>
<feature type="domain" description="Helicase C-terminal" evidence="10">
    <location>
        <begin position="333"/>
        <end position="515"/>
    </location>
</feature>
<evidence type="ECO:0000313" key="11">
    <source>
        <dbReference type="EMBL" id="EMD93637.1"/>
    </source>
</evidence>
<feature type="compositionally biased region" description="Basic and acidic residues" evidence="8">
    <location>
        <begin position="659"/>
        <end position="673"/>
    </location>
</feature>
<evidence type="ECO:0000256" key="8">
    <source>
        <dbReference type="SAM" id="MobiDB-lite"/>
    </source>
</evidence>
<dbReference type="InterPro" id="IPR000629">
    <property type="entry name" value="RNA-helicase_DEAD-box_CS"/>
</dbReference>
<dbReference type="InterPro" id="IPR027417">
    <property type="entry name" value="P-loop_NTPase"/>
</dbReference>
<evidence type="ECO:0000259" key="10">
    <source>
        <dbReference type="PROSITE" id="PS51194"/>
    </source>
</evidence>
<comment type="domain">
    <text evidence="7">The Q motif is unique to and characteristic of the DEAD box family of RNA helicases and controls ATP binding and hydrolysis.</text>
</comment>
<dbReference type="SUPFAM" id="SSF52540">
    <property type="entry name" value="P-loop containing nucleoside triphosphate hydrolases"/>
    <property type="match status" value="1"/>
</dbReference>
<dbReference type="InterPro" id="IPR001650">
    <property type="entry name" value="Helicase_C-like"/>
</dbReference>
<dbReference type="Proteomes" id="UP000016936">
    <property type="component" value="Unassembled WGS sequence"/>
</dbReference>
<dbReference type="CDD" id="cd18787">
    <property type="entry name" value="SF2_C_DEAD"/>
    <property type="match status" value="1"/>
</dbReference>
<dbReference type="EC" id="3.6.4.13" evidence="7"/>
<dbReference type="Pfam" id="PF00270">
    <property type="entry name" value="DEAD"/>
    <property type="match status" value="1"/>
</dbReference>
<evidence type="ECO:0000256" key="1">
    <source>
        <dbReference type="ARBA" id="ARBA00022741"/>
    </source>
</evidence>
<dbReference type="SMART" id="SM00487">
    <property type="entry name" value="DEXDc"/>
    <property type="match status" value="1"/>
</dbReference>
<feature type="compositionally biased region" description="Basic and acidic residues" evidence="8">
    <location>
        <begin position="599"/>
        <end position="642"/>
    </location>
</feature>
<dbReference type="GO" id="GO:0005524">
    <property type="term" value="F:ATP binding"/>
    <property type="evidence" value="ECO:0007669"/>
    <property type="project" value="UniProtKB-UniRule"/>
</dbReference>
<comment type="similarity">
    <text evidence="6">Belongs to the DEAD box helicase family.</text>
</comment>
<dbReference type="eggNOG" id="KOG0342">
    <property type="taxonomic scope" value="Eukaryota"/>
</dbReference>
<feature type="region of interest" description="Disordered" evidence="8">
    <location>
        <begin position="576"/>
        <end position="690"/>
    </location>
</feature>
<dbReference type="OrthoDB" id="193716at2759"/>
<sequence length="690" mass="75121">MFGAVRRCPATLSRSLAAISTRTLRTPLTQTSGLLRIPLQSSRFANGAIAGFHHSAKWQQIAAQEAEQSEQQNEPVTEFQDLATRGLVHPNIINTITKQMKLKTMTDVQSRTINEALSGVDIIAQAKTGTGKTLGFLIPIIQRIIQNDPKLGEKVKGYKRARPDDIRAIVISPTRELAEQIAVEAKKVVSNTGIVVQVAVGGTQKKAMLQKTQREGCHLMIATPGRLYDILSDEYSGIAAPRLNALVMDEADRLLDDGFQKEIDDIKTLLPDPKEVERQNLMFSATIPRDVVNLVRETMRPGFHFAKCVNEDEEPTHERIPQKMVMVAGFENNIPALYELVLQQHQKAQESGSRPFKAIVYFNSTAEVTLASSVFYKLSGGFKRNNPLSGLRGFEIHSKLSQAQRTRAADDFRFAKSGILFSSDVTARGMDFPDVTHVIQMGLPRERESYIHRLGRTGRAGKEGEGWLILSPFERQEVHRRLRHLPLVNATHELETATVDMSQPTEVPENVAKILSDCVEAHKKVYPDQLDAAFRGLFGGFQWYGDKQGLIEGANRLAEFGWGMETPPPPPSFVMANQRRSGGGGRSGGYGGRSGGGYGDRRSGGGYGGDRRSGGFGGDRRGGGGFVGDRRGGGGFGGDRRGGGGFGGGFGGDRGGFGGDRRGGGGFGGDRRGGGGGFGDRPRREPRLDF</sequence>
<comment type="function">
    <text evidence="7">RNA helicase.</text>
</comment>
<accession>M2V0Z1</accession>
<evidence type="ECO:0000313" key="12">
    <source>
        <dbReference type="Proteomes" id="UP000016936"/>
    </source>
</evidence>
<evidence type="ECO:0000256" key="4">
    <source>
        <dbReference type="ARBA" id="ARBA00022840"/>
    </source>
</evidence>
<dbReference type="InterPro" id="IPR011545">
    <property type="entry name" value="DEAD/DEAH_box_helicase_dom"/>
</dbReference>
<gene>
    <name evidence="11" type="ORF">COCHEDRAFT_1192932</name>
</gene>